<feature type="domain" description="NAD(P)-binding" evidence="1">
    <location>
        <begin position="10"/>
        <end position="167"/>
    </location>
</feature>
<dbReference type="EMBL" id="LT629701">
    <property type="protein sequence ID" value="SDM57781.1"/>
    <property type="molecule type" value="Genomic_DNA"/>
</dbReference>
<accession>A0A1G9UCV9</accession>
<reference evidence="2 3" key="1">
    <citation type="submission" date="2016-10" db="EMBL/GenBank/DDBJ databases">
        <authorList>
            <person name="de Groot N.N."/>
        </authorList>
    </citation>
    <scope>NUCLEOTIDE SEQUENCE [LARGE SCALE GENOMIC DNA]</scope>
    <source>
        <strain evidence="2 3">DSM 44149</strain>
    </source>
</reference>
<dbReference type="Pfam" id="PF13460">
    <property type="entry name" value="NAD_binding_10"/>
    <property type="match status" value="1"/>
</dbReference>
<dbReference type="PANTHER" id="PTHR43162:SF1">
    <property type="entry name" value="PRESTALK A DIFFERENTIATION PROTEIN A"/>
    <property type="match status" value="1"/>
</dbReference>
<dbReference type="InterPro" id="IPR036291">
    <property type="entry name" value="NAD(P)-bd_dom_sf"/>
</dbReference>
<dbReference type="AlphaFoldDB" id="A0A1G9UCV9"/>
<evidence type="ECO:0000313" key="3">
    <source>
        <dbReference type="Proteomes" id="UP000183376"/>
    </source>
</evidence>
<dbReference type="Gene3D" id="3.40.50.720">
    <property type="entry name" value="NAD(P)-binding Rossmann-like Domain"/>
    <property type="match status" value="1"/>
</dbReference>
<dbReference type="RefSeq" id="WP_030432087.1">
    <property type="nucleotide sequence ID" value="NZ_JOEF01000023.1"/>
</dbReference>
<dbReference type="Proteomes" id="UP000183376">
    <property type="component" value="Chromosome I"/>
</dbReference>
<dbReference type="Gene3D" id="3.90.25.10">
    <property type="entry name" value="UDP-galactose 4-epimerase, domain 1"/>
    <property type="match status" value="1"/>
</dbReference>
<dbReference type="PANTHER" id="PTHR43162">
    <property type="match status" value="1"/>
</dbReference>
<dbReference type="OrthoDB" id="3250520at2"/>
<dbReference type="SUPFAM" id="SSF51735">
    <property type="entry name" value="NAD(P)-binding Rossmann-fold domains"/>
    <property type="match status" value="1"/>
</dbReference>
<dbReference type="InterPro" id="IPR016040">
    <property type="entry name" value="NAD(P)-bd_dom"/>
</dbReference>
<dbReference type="STRING" id="211114.SAMN04489726_2339"/>
<dbReference type="InterPro" id="IPR051604">
    <property type="entry name" value="Ergot_Alk_Oxidoreductase"/>
</dbReference>
<name>A0A1G9UCV9_ALLAB</name>
<proteinExistence type="predicted"/>
<protein>
    <submittedName>
        <fullName evidence="2">Uncharacterized conserved protein YbjT, contains NAD(P)-binding and DUF2867 domains</fullName>
    </submittedName>
</protein>
<gene>
    <name evidence="2" type="ORF">SAMN04489726_2339</name>
</gene>
<sequence>MSENEIVVLGATGSTGRRVAALLREAGRSVRAASRSGGVRFDWADQDTWEPAVAGAAAMYLMAPHELPVDPEFVRCAVDSGVRRLVLLSSMGIEVMGDERLMAAERTVRDSGAEWTIVRPNWFNQNFDEGVFAGAIAAGELAVPVGDLRQAFVDADDIAAVAATALLQDGHAGQSYEVTGPEALSFPEALAVIGAVTGREIRFRGESEDYVAAMTGFGVPREQALADLPGFEALRARGDDTPTDVVRAVTGRDPKPFRAYAAEARFPGS</sequence>
<evidence type="ECO:0000313" key="2">
    <source>
        <dbReference type="EMBL" id="SDM57781.1"/>
    </source>
</evidence>
<evidence type="ECO:0000259" key="1">
    <source>
        <dbReference type="Pfam" id="PF13460"/>
    </source>
</evidence>
<keyword evidence="3" id="KW-1185">Reference proteome</keyword>
<dbReference type="eggNOG" id="COG0702">
    <property type="taxonomic scope" value="Bacteria"/>
</dbReference>
<organism evidence="2 3">
    <name type="scientific">Allokutzneria albata</name>
    <name type="common">Kibdelosporangium albatum</name>
    <dbReference type="NCBI Taxonomy" id="211114"/>
    <lineage>
        <taxon>Bacteria</taxon>
        <taxon>Bacillati</taxon>
        <taxon>Actinomycetota</taxon>
        <taxon>Actinomycetes</taxon>
        <taxon>Pseudonocardiales</taxon>
        <taxon>Pseudonocardiaceae</taxon>
        <taxon>Allokutzneria</taxon>
    </lineage>
</organism>